<evidence type="ECO:0000256" key="1">
    <source>
        <dbReference type="SAM" id="Phobius"/>
    </source>
</evidence>
<comment type="caution">
    <text evidence="2">The sequence shown here is derived from an EMBL/GenBank/DDBJ whole genome shotgun (WGS) entry which is preliminary data.</text>
</comment>
<keyword evidence="3" id="KW-1185">Reference proteome</keyword>
<evidence type="ECO:0000313" key="3">
    <source>
        <dbReference type="Proteomes" id="UP000582974"/>
    </source>
</evidence>
<dbReference type="RefSeq" id="WP_180892476.1">
    <property type="nucleotide sequence ID" value="NZ_JACCKD010000003.1"/>
</dbReference>
<dbReference type="Proteomes" id="UP000582974">
    <property type="component" value="Unassembled WGS sequence"/>
</dbReference>
<accession>A0A838A8E2</accession>
<feature type="transmembrane region" description="Helical" evidence="1">
    <location>
        <begin position="24"/>
        <end position="42"/>
    </location>
</feature>
<evidence type="ECO:0008006" key="4">
    <source>
        <dbReference type="Google" id="ProtNLM"/>
    </source>
</evidence>
<proteinExistence type="predicted"/>
<name>A0A838A8E2_9PSEU</name>
<dbReference type="AlphaFoldDB" id="A0A838A8E2"/>
<keyword evidence="1" id="KW-0472">Membrane</keyword>
<organism evidence="2 3">
    <name type="scientific">Haloechinothrix aidingensis</name>
    <dbReference type="NCBI Taxonomy" id="2752311"/>
    <lineage>
        <taxon>Bacteria</taxon>
        <taxon>Bacillati</taxon>
        <taxon>Actinomycetota</taxon>
        <taxon>Actinomycetes</taxon>
        <taxon>Pseudonocardiales</taxon>
        <taxon>Pseudonocardiaceae</taxon>
        <taxon>Haloechinothrix</taxon>
    </lineage>
</organism>
<reference evidence="2 3" key="1">
    <citation type="submission" date="2020-07" db="EMBL/GenBank/DDBJ databases">
        <title>Genome of Haloechinothrix sp.</title>
        <authorList>
            <person name="Tang S.-K."/>
            <person name="Yang L."/>
            <person name="Zhu W.-Y."/>
        </authorList>
    </citation>
    <scope>NUCLEOTIDE SEQUENCE [LARGE SCALE GENOMIC DNA]</scope>
    <source>
        <strain evidence="2 3">YIM 98757</strain>
    </source>
</reference>
<dbReference type="EMBL" id="JACCKD010000003">
    <property type="protein sequence ID" value="MBA0125605.1"/>
    <property type="molecule type" value="Genomic_DNA"/>
</dbReference>
<evidence type="ECO:0000313" key="2">
    <source>
        <dbReference type="EMBL" id="MBA0125605.1"/>
    </source>
</evidence>
<keyword evidence="1" id="KW-1133">Transmembrane helix</keyword>
<feature type="transmembrane region" description="Helical" evidence="1">
    <location>
        <begin position="81"/>
        <end position="103"/>
    </location>
</feature>
<feature type="transmembrane region" description="Helical" evidence="1">
    <location>
        <begin position="123"/>
        <end position="140"/>
    </location>
</feature>
<feature type="transmembrane region" description="Helical" evidence="1">
    <location>
        <begin position="54"/>
        <end position="74"/>
    </location>
</feature>
<sequence>MSDGARGAGPRAPAGALRHGPGRALIAVYALFALSATARSGVQLATRFDEAPVPYLLSAFAALMYALATVALARGSESSRVLATVICLVELLGVVVVGTISMLTPEAFPEATVWSGFGSGYGYVPLLLPVLGLVWLRMAGRGARGAAQDRRAR</sequence>
<keyword evidence="1" id="KW-0812">Transmembrane</keyword>
<gene>
    <name evidence="2" type="ORF">H0B56_08655</name>
</gene>
<protein>
    <recommendedName>
        <fullName evidence="4">Integral membrane protein</fullName>
    </recommendedName>
</protein>